<evidence type="ECO:0000313" key="1">
    <source>
        <dbReference type="EMBL" id="ALJ00763.1"/>
    </source>
</evidence>
<protein>
    <submittedName>
        <fullName evidence="1">Uncharacterized protein</fullName>
    </submittedName>
</protein>
<dbReference type="Proteomes" id="UP000061382">
    <property type="component" value="Chromosome"/>
</dbReference>
<sequence>MHIQDILGFGKYKGLKLLDVYRGTLNIDRVLLKDYADLILNGSLRLHYEDYIDTTSFQCVDKFDVTEHEIRTLSFYEEGVDGSEVSYGSSLAEITNNVESDIAYCLSIGNQRTGAEFGGFLSLAKFSQDYAKRLPVGADPQYISWCIENIAGFFIPADEISELENMRISKFIGVDVVRKEGGLYEYSPNIEIGRYSFPDRIKELNKAKIDKFESLVVEDHSNDEDSRPSRYGYSSWDEMSFYEAYEGDSDAWELDNI</sequence>
<keyword evidence="2" id="KW-1185">Reference proteome</keyword>
<dbReference type="AlphaFoldDB" id="A0A0P0CVM8"/>
<dbReference type="RefSeq" id="WP_062545369.1">
    <property type="nucleotide sequence ID" value="NZ_CP012643.1"/>
</dbReference>
<dbReference type="OrthoDB" id="894380at2"/>
<dbReference type="EMBL" id="CP012643">
    <property type="protein sequence ID" value="ALJ00763.1"/>
    <property type="molecule type" value="Genomic_DNA"/>
</dbReference>
<gene>
    <name evidence="1" type="ORF">DC20_19460</name>
</gene>
<dbReference type="KEGG" id="rti:DC20_19460"/>
<organism evidence="1 2">
    <name type="scientific">Rufibacter tibetensis</name>
    <dbReference type="NCBI Taxonomy" id="512763"/>
    <lineage>
        <taxon>Bacteria</taxon>
        <taxon>Pseudomonadati</taxon>
        <taxon>Bacteroidota</taxon>
        <taxon>Cytophagia</taxon>
        <taxon>Cytophagales</taxon>
        <taxon>Hymenobacteraceae</taxon>
        <taxon>Rufibacter</taxon>
    </lineage>
</organism>
<dbReference type="PATRIC" id="fig|512763.3.peg.4266"/>
<name>A0A0P0CVM8_9BACT</name>
<evidence type="ECO:0000313" key="2">
    <source>
        <dbReference type="Proteomes" id="UP000061382"/>
    </source>
</evidence>
<accession>A0A0P0CVM8</accession>
<proteinExistence type="predicted"/>
<reference evidence="1 2" key="1">
    <citation type="submission" date="2015-08" db="EMBL/GenBank/DDBJ databases">
        <title>Complete genome sequence of Rufibacter tibetensis strain 1351t, a radiation-resistant bacterium from tibet plateau.</title>
        <authorList>
            <person name="Dai J."/>
        </authorList>
    </citation>
    <scope>NUCLEOTIDE SEQUENCE [LARGE SCALE GENOMIC DNA]</scope>
    <source>
        <strain evidence="1 2">1351</strain>
    </source>
</reference>